<feature type="coiled-coil region" evidence="1">
    <location>
        <begin position="107"/>
        <end position="146"/>
    </location>
</feature>
<comment type="caution">
    <text evidence="4">The sequence shown here is derived from an EMBL/GenBank/DDBJ whole genome shotgun (WGS) entry which is preliminary data.</text>
</comment>
<evidence type="ECO:0000313" key="5">
    <source>
        <dbReference type="Proteomes" id="UP001597502"/>
    </source>
</evidence>
<dbReference type="RefSeq" id="WP_382394132.1">
    <property type="nucleotide sequence ID" value="NZ_JBHUNA010000024.1"/>
</dbReference>
<feature type="transmembrane region" description="Helical" evidence="3">
    <location>
        <begin position="12"/>
        <end position="32"/>
    </location>
</feature>
<protein>
    <submittedName>
        <fullName evidence="4">Uncharacterized protein</fullName>
    </submittedName>
</protein>
<dbReference type="EMBL" id="JBHUNA010000024">
    <property type="protein sequence ID" value="MFD2761535.1"/>
    <property type="molecule type" value="Genomic_DNA"/>
</dbReference>
<accession>A0ABW5V767</accession>
<evidence type="ECO:0000256" key="3">
    <source>
        <dbReference type="SAM" id="Phobius"/>
    </source>
</evidence>
<evidence type="ECO:0000313" key="4">
    <source>
        <dbReference type="EMBL" id="MFD2761535.1"/>
    </source>
</evidence>
<evidence type="ECO:0000256" key="2">
    <source>
        <dbReference type="SAM" id="MobiDB-lite"/>
    </source>
</evidence>
<keyword evidence="5" id="KW-1185">Reference proteome</keyword>
<evidence type="ECO:0000256" key="1">
    <source>
        <dbReference type="SAM" id="Coils"/>
    </source>
</evidence>
<proteinExistence type="predicted"/>
<gene>
    <name evidence="4" type="ORF">ACFSUO_11290</name>
</gene>
<sequence length="186" mass="20928">MRKRKGLSMGWFGWTLTSVVAVTLIGSSLFFFNILDLNSFSAAGGNDDKGTEKDDISQETVEKVEEVRDTVGKENEDIGAFISESHDFYNETTGYGGISSLDWERQQEKATKIAETAEEKLASVEDEALKKDLEHIQELAKAAANEKETGHVRELHRMFHDLDVALNDYNAYDKIWNVTETLQTTN</sequence>
<dbReference type="Proteomes" id="UP001597502">
    <property type="component" value="Unassembled WGS sequence"/>
</dbReference>
<name>A0ABW5V767_9BACI</name>
<keyword evidence="3" id="KW-0472">Membrane</keyword>
<keyword evidence="3" id="KW-0812">Transmembrane</keyword>
<feature type="region of interest" description="Disordered" evidence="2">
    <location>
        <begin position="46"/>
        <end position="67"/>
    </location>
</feature>
<organism evidence="4 5">
    <name type="scientific">Lentibacillus juripiscarius</name>
    <dbReference type="NCBI Taxonomy" id="257446"/>
    <lineage>
        <taxon>Bacteria</taxon>
        <taxon>Bacillati</taxon>
        <taxon>Bacillota</taxon>
        <taxon>Bacilli</taxon>
        <taxon>Bacillales</taxon>
        <taxon>Bacillaceae</taxon>
        <taxon>Lentibacillus</taxon>
    </lineage>
</organism>
<reference evidence="5" key="1">
    <citation type="journal article" date="2019" name="Int. J. Syst. Evol. Microbiol.">
        <title>The Global Catalogue of Microorganisms (GCM) 10K type strain sequencing project: providing services to taxonomists for standard genome sequencing and annotation.</title>
        <authorList>
            <consortium name="The Broad Institute Genomics Platform"/>
            <consortium name="The Broad Institute Genome Sequencing Center for Infectious Disease"/>
            <person name="Wu L."/>
            <person name="Ma J."/>
        </authorList>
    </citation>
    <scope>NUCLEOTIDE SEQUENCE [LARGE SCALE GENOMIC DNA]</scope>
    <source>
        <strain evidence="5">TISTR 1535</strain>
    </source>
</reference>
<keyword evidence="1" id="KW-0175">Coiled coil</keyword>
<keyword evidence="3" id="KW-1133">Transmembrane helix</keyword>